<dbReference type="PANTHER" id="PTHR13156">
    <property type="entry name" value="NADH-UBIQUINONE OXIDOREDUCTASE 13 KD-A SUBUNIT"/>
    <property type="match status" value="1"/>
</dbReference>
<dbReference type="InterPro" id="IPR019401">
    <property type="entry name" value="Znf_CHCC"/>
</dbReference>
<dbReference type="GO" id="GO:0005739">
    <property type="term" value="C:mitochondrion"/>
    <property type="evidence" value="ECO:0007669"/>
    <property type="project" value="GOC"/>
</dbReference>
<proteinExistence type="predicted"/>
<dbReference type="OrthoDB" id="307899at2759"/>
<dbReference type="AlphaFoldDB" id="A0A0J9X8Q0"/>
<feature type="region of interest" description="Disordered" evidence="1">
    <location>
        <begin position="39"/>
        <end position="63"/>
    </location>
</feature>
<accession>A0A0J9X8Q0</accession>
<protein>
    <submittedName>
        <fullName evidence="3">NUMM subunit of mitochondrial NADH:ubiquinone oxidoreductase (Complex I), putative</fullName>
    </submittedName>
</protein>
<reference evidence="3" key="1">
    <citation type="submission" date="2014-03" db="EMBL/GenBank/DDBJ databases">
        <authorList>
            <person name="Casaregola S."/>
        </authorList>
    </citation>
    <scope>NUCLEOTIDE SEQUENCE [LARGE SCALE GENOMIC DNA]</scope>
    <source>
        <strain evidence="3">CLIB 918</strain>
    </source>
</reference>
<dbReference type="STRING" id="1173061.A0A0J9X8Q0"/>
<comment type="caution">
    <text evidence="3">The sequence shown here is derived from an EMBL/GenBank/DDBJ whole genome shotgun (WGS) entry which is preliminary data.</text>
</comment>
<name>A0A0J9X8Q0_GEOCN</name>
<dbReference type="PANTHER" id="PTHR13156:SF0">
    <property type="entry name" value="NADH DEHYDROGENASE [UBIQUINONE] IRON-SULFUR PROTEIN 6, MITOCHONDRIAL"/>
    <property type="match status" value="1"/>
</dbReference>
<feature type="domain" description="Zinc finger CHCC-type" evidence="2">
    <location>
        <begin position="99"/>
        <end position="134"/>
    </location>
</feature>
<sequence length="150" mass="16507">MIAARSLATKSISRVAANSARVFSTTSRTQYLVPSDEQQAAAVQKQSPNRAETWAESQKPRSEALKGVRTLQRNLEQQPQPYAAIDLISKVPIIYLHDNTAVCDGGKGVQGHPKIFINLDKPKAHACLYCGTRYANEHFKEEIEAAEAKA</sequence>
<organism evidence="3 4">
    <name type="scientific">Geotrichum candidum</name>
    <name type="common">Oospora lactis</name>
    <name type="synonym">Dipodascus geotrichum</name>
    <dbReference type="NCBI Taxonomy" id="1173061"/>
    <lineage>
        <taxon>Eukaryota</taxon>
        <taxon>Fungi</taxon>
        <taxon>Dikarya</taxon>
        <taxon>Ascomycota</taxon>
        <taxon>Saccharomycotina</taxon>
        <taxon>Dipodascomycetes</taxon>
        <taxon>Dipodascales</taxon>
        <taxon>Dipodascaceae</taxon>
        <taxon>Geotrichum</taxon>
    </lineage>
</organism>
<dbReference type="Pfam" id="PF10276">
    <property type="entry name" value="zf-CHCC"/>
    <property type="match status" value="1"/>
</dbReference>
<gene>
    <name evidence="3" type="ORF">BN980_GECA04s05059g</name>
</gene>
<dbReference type="Proteomes" id="UP000242525">
    <property type="component" value="Unassembled WGS sequence"/>
</dbReference>
<dbReference type="GO" id="GO:0006120">
    <property type="term" value="P:mitochondrial electron transport, NADH to ubiquinone"/>
    <property type="evidence" value="ECO:0007669"/>
    <property type="project" value="TreeGrafter"/>
</dbReference>
<dbReference type="EMBL" id="CCBN010000004">
    <property type="protein sequence ID" value="CDO53147.1"/>
    <property type="molecule type" value="Genomic_DNA"/>
</dbReference>
<evidence type="ECO:0000313" key="3">
    <source>
        <dbReference type="EMBL" id="CDO53147.1"/>
    </source>
</evidence>
<evidence type="ECO:0000256" key="1">
    <source>
        <dbReference type="SAM" id="MobiDB-lite"/>
    </source>
</evidence>
<evidence type="ECO:0000313" key="4">
    <source>
        <dbReference type="Proteomes" id="UP000242525"/>
    </source>
</evidence>
<keyword evidence="4" id="KW-1185">Reference proteome</keyword>
<dbReference type="Gene3D" id="2.60.260.40">
    <property type="entry name" value="q5lls5 like domains"/>
    <property type="match status" value="1"/>
</dbReference>
<evidence type="ECO:0000259" key="2">
    <source>
        <dbReference type="Pfam" id="PF10276"/>
    </source>
</evidence>